<dbReference type="RefSeq" id="WP_107828421.1">
    <property type="nucleotide sequence ID" value="NZ_CP160205.1"/>
</dbReference>
<evidence type="ECO:0000313" key="2">
    <source>
        <dbReference type="EMBL" id="PTQ98245.1"/>
    </source>
</evidence>
<protein>
    <submittedName>
        <fullName evidence="2">MG2 domain-containing protein</fullName>
    </submittedName>
</protein>
<evidence type="ECO:0000313" key="3">
    <source>
        <dbReference type="Proteomes" id="UP000244168"/>
    </source>
</evidence>
<dbReference type="EMBL" id="QAOQ01000003">
    <property type="protein sequence ID" value="PTQ98245.1"/>
    <property type="molecule type" value="Genomic_DNA"/>
</dbReference>
<dbReference type="AlphaFoldDB" id="A0A2T5JBK4"/>
<keyword evidence="3" id="KW-1185">Reference proteome</keyword>
<organism evidence="2 3">
    <name type="scientific">Mucilaginibacter yixingensis</name>
    <dbReference type="NCBI Taxonomy" id="1295612"/>
    <lineage>
        <taxon>Bacteria</taxon>
        <taxon>Pseudomonadati</taxon>
        <taxon>Bacteroidota</taxon>
        <taxon>Sphingobacteriia</taxon>
        <taxon>Sphingobacteriales</taxon>
        <taxon>Sphingobacteriaceae</taxon>
        <taxon>Mucilaginibacter</taxon>
    </lineage>
</organism>
<dbReference type="Proteomes" id="UP000244168">
    <property type="component" value="Unassembled WGS sequence"/>
</dbReference>
<dbReference type="Pfam" id="PF01835">
    <property type="entry name" value="MG2"/>
    <property type="match status" value="1"/>
</dbReference>
<dbReference type="GO" id="GO:0004866">
    <property type="term" value="F:endopeptidase inhibitor activity"/>
    <property type="evidence" value="ECO:0007669"/>
    <property type="project" value="InterPro"/>
</dbReference>
<reference evidence="2 3" key="1">
    <citation type="submission" date="2018-04" db="EMBL/GenBank/DDBJ databases">
        <title>Genomic Encyclopedia of Archaeal and Bacterial Type Strains, Phase II (KMG-II): from individual species to whole genera.</title>
        <authorList>
            <person name="Goeker M."/>
        </authorList>
    </citation>
    <scope>NUCLEOTIDE SEQUENCE [LARGE SCALE GENOMIC DNA]</scope>
    <source>
        <strain evidence="2 3">DSM 26809</strain>
    </source>
</reference>
<sequence>MKKIPLLLLLTVVYMMSFAQVVKPKPSTVKLFFEKAFLHTDRDIYTPGDTLWFKAYLTNAQDKSLKELSRNLYVDLIDPNGHLLNSINIEIQNNQGHGDFTLPDSIPAGYYRIRAYTTWMRNFGNYFVFEKKIALLQPAKAGPATLKGKSLPGIAKEPSVRFFPESGSMIEGVAGIVAVKAEDANGKGLKASGVVLSSAGDTVTHFTCDSLGMGLMVLLPEAGHNYTASVKIGSRTFHYPVPAALKYGFALHVKQADTLVQAVISYRSPEAATPPKVNVFVKSAGRTIISKSVQVNNAQEELAIPNSLLPEGICSIILADQDGKPNCERLFFVHHPANEKDLQLTTGKLPSATTLNIQTTPGARLSMAIIQDGLLLKDSHTIASQIFLASELRGAIEQPARYFDPKNTNRFKELDNLMLTQGWRDYTWRRLADSALRISYGIEKGINVTGTVKNEARNKPIPNAHITLFAGQLKNAKLFMTQTDSAGRFMVEELPVIGNQAASLSSVNDKGKKVGRIYMDTLVPMPISTAPGLKETDTLSIPRYFTTRSNHFDRVTQLKEVKVSGKSKVIHLPNGRGYTPWGDSKIFNITPKDYEYKTLEWYLIQFTQAHEPKDIRQPGVAYFSDGRLVPPIITINDPDAPNGIRIPRKEERDLIYSLPLDKIKKIQVTPVAEIGGGIRRIVSLTIIDNGLEDNPGILSTNISGYYQAQTFYQPLSDDGAIQYTSHPTVAWQPDVRLDATGHAAIRVSNKPSTSYQVVVQGLSADGSPLSQVIHVKN</sequence>
<comment type="caution">
    <text evidence="2">The sequence shown here is derived from an EMBL/GenBank/DDBJ whole genome shotgun (WGS) entry which is preliminary data.</text>
</comment>
<gene>
    <name evidence="2" type="ORF">C8P68_103406</name>
</gene>
<dbReference type="OrthoDB" id="609485at2"/>
<accession>A0A2T5JBK4</accession>
<proteinExistence type="predicted"/>
<feature type="domain" description="Macroglobulin" evidence="1">
    <location>
        <begin position="35"/>
        <end position="116"/>
    </location>
</feature>
<dbReference type="InterPro" id="IPR002890">
    <property type="entry name" value="MG2"/>
</dbReference>
<evidence type="ECO:0000259" key="1">
    <source>
        <dbReference type="Pfam" id="PF01835"/>
    </source>
</evidence>
<name>A0A2T5JBK4_9SPHI</name>
<dbReference type="Gene3D" id="2.60.40.1930">
    <property type="match status" value="1"/>
</dbReference>